<evidence type="ECO:0000259" key="6">
    <source>
        <dbReference type="PROSITE" id="PS51192"/>
    </source>
</evidence>
<dbReference type="Pfam" id="PF08482">
    <property type="entry name" value="HrpB_C"/>
    <property type="match status" value="1"/>
</dbReference>
<protein>
    <submittedName>
        <fullName evidence="8">ATP-dependent helicase HrpB</fullName>
    </submittedName>
</protein>
<dbReference type="InterPro" id="IPR001650">
    <property type="entry name" value="Helicase_C-like"/>
</dbReference>
<dbReference type="AlphaFoldDB" id="A0A7H0LGQ2"/>
<dbReference type="SMART" id="SM00490">
    <property type="entry name" value="HELICc"/>
    <property type="match status" value="1"/>
</dbReference>
<dbReference type="Pfam" id="PF00270">
    <property type="entry name" value="DEAD"/>
    <property type="match status" value="1"/>
</dbReference>
<dbReference type="KEGG" id="spap:H3Z74_19385"/>
<gene>
    <name evidence="8" type="primary">hrpB</name>
    <name evidence="8" type="ORF">H3Z74_19385</name>
</gene>
<dbReference type="InterPro" id="IPR049614">
    <property type="entry name" value="HrpB_DEXH"/>
</dbReference>
<dbReference type="SUPFAM" id="SSF52540">
    <property type="entry name" value="P-loop containing nucleoside triphosphate hydrolases"/>
    <property type="match status" value="1"/>
</dbReference>
<dbReference type="RefSeq" id="WP_187761182.1">
    <property type="nucleotide sequence ID" value="NZ_CP061038.1"/>
</dbReference>
<reference evidence="8 9" key="1">
    <citation type="submission" date="2020-09" db="EMBL/GenBank/DDBJ databases">
        <title>Sphingomonas sp., a new species isolated from pork steak.</title>
        <authorList>
            <person name="Heidler von Heilborn D."/>
        </authorList>
    </citation>
    <scope>NUCLEOTIDE SEQUENCE [LARGE SCALE GENOMIC DNA]</scope>
    <source>
        <strain evidence="9">S8-3T</strain>
    </source>
</reference>
<sequence length="819" mass="86904">MTMLPIHAVLPDLLAALRERSNAVLVAPPGAGKTTAVAPALLDQPWCSGEILLLSPRRLAARAAGERMASLAGEPVGQTFGYATRMDSKRSAATRVTVVTEGIFVNRIQADPELAGVSAVLFDEVHERSLDSDFGLALALDAQAGLRPDLRLVAMSATLDGARFSSLMGDAAVIESAGRSYPLTVHHIGRAAEARIEDSIAAAVRTALREQEGGILAFLPGVAEIERTAERLEGLSNNIILHRLHGSLDPQAQRAAIAPDREGLRKVVLATSIAETSLTLDGIRVVIDSGLARRPRYDRAAGMTRLVTERASQAAVTQRAGRAARQGPGVAYRLWEEAATAGLPRFDPPEILEADLSALTLDCALWGVADPRALSWLDPPPEAAVAEARSRLAALTAIDMDGRPTAHGKAIARLPLPPRLGHMLVRAGELGLAETAAQIAVLLGERGLGGTDVDLESRLRRWRSERGPRAEAGRKLAKRWASLVASQPGTTEEVGLCVALAFPDRIARRRDASGESWASAGGRGFKLDGATSLARNDWLAVAETQGMAAGARILSAAPIDLATVETLFGDRIETRRSVTFDAATGGIQAIRERRLGAIRLSGGPDSAADPAEISAALLKGVCDHGLARLPWSEAALALRHRADFAAAHGGTELALDDAALLARADEWLTPLLEKKRRLDAIEPGALTEALRNIIGWDAMRTIDRLAPTHFDSPAGSSHPIDYAAEGGPRVDLRPQALFGLATHPTVGGGRVPLVLSLTSPAGRPIQTTRDLPGFWAGSWAAVAKEMRGRYPRHPWPDDPAGAIATTRTKNADARRAQPR</sequence>
<evidence type="ECO:0000313" key="8">
    <source>
        <dbReference type="EMBL" id="QNQ08855.1"/>
    </source>
</evidence>
<name>A0A7H0LGQ2_9SPHN</name>
<evidence type="ECO:0000256" key="5">
    <source>
        <dbReference type="SAM" id="MobiDB-lite"/>
    </source>
</evidence>
<feature type="domain" description="Helicase ATP-binding" evidence="6">
    <location>
        <begin position="14"/>
        <end position="177"/>
    </location>
</feature>
<dbReference type="InterPro" id="IPR007502">
    <property type="entry name" value="Helicase-assoc_dom"/>
</dbReference>
<dbReference type="PROSITE" id="PS51192">
    <property type="entry name" value="HELICASE_ATP_BIND_1"/>
    <property type="match status" value="1"/>
</dbReference>
<dbReference type="PROSITE" id="PS00690">
    <property type="entry name" value="DEAH_ATP_HELICASE"/>
    <property type="match status" value="1"/>
</dbReference>
<keyword evidence="1" id="KW-0547">Nucleotide-binding</keyword>
<keyword evidence="3 8" id="KW-0347">Helicase</keyword>
<dbReference type="EMBL" id="CP061038">
    <property type="protein sequence ID" value="QNQ08855.1"/>
    <property type="molecule type" value="Genomic_DNA"/>
</dbReference>
<dbReference type="PROSITE" id="PS51194">
    <property type="entry name" value="HELICASE_CTER"/>
    <property type="match status" value="1"/>
</dbReference>
<dbReference type="PANTHER" id="PTHR43519">
    <property type="entry name" value="ATP-DEPENDENT RNA HELICASE HRPB"/>
    <property type="match status" value="1"/>
</dbReference>
<dbReference type="InterPro" id="IPR014001">
    <property type="entry name" value="Helicase_ATP-bd"/>
</dbReference>
<dbReference type="PIRSF" id="PIRSF005496">
    <property type="entry name" value="ATP_hel_hrpB"/>
    <property type="match status" value="1"/>
</dbReference>
<proteinExistence type="predicted"/>
<organism evidence="8 9">
    <name type="scientific">Sphingomonas alpina</name>
    <dbReference type="NCBI Taxonomy" id="653931"/>
    <lineage>
        <taxon>Bacteria</taxon>
        <taxon>Pseudomonadati</taxon>
        <taxon>Pseudomonadota</taxon>
        <taxon>Alphaproteobacteria</taxon>
        <taxon>Sphingomonadales</taxon>
        <taxon>Sphingomonadaceae</taxon>
        <taxon>Sphingomonas</taxon>
    </lineage>
</organism>
<keyword evidence="4" id="KW-0067">ATP-binding</keyword>
<feature type="domain" description="Helicase C-terminal" evidence="7">
    <location>
        <begin position="203"/>
        <end position="367"/>
    </location>
</feature>
<evidence type="ECO:0000256" key="3">
    <source>
        <dbReference type="ARBA" id="ARBA00022806"/>
    </source>
</evidence>
<dbReference type="SMART" id="SM00487">
    <property type="entry name" value="DEXDc"/>
    <property type="match status" value="1"/>
</dbReference>
<dbReference type="InterPro" id="IPR002464">
    <property type="entry name" value="DNA/RNA_helicase_DEAH_CS"/>
</dbReference>
<dbReference type="GO" id="GO:0003676">
    <property type="term" value="F:nucleic acid binding"/>
    <property type="evidence" value="ECO:0007669"/>
    <property type="project" value="InterPro"/>
</dbReference>
<dbReference type="PANTHER" id="PTHR43519:SF1">
    <property type="entry name" value="ATP-DEPENDENT RNA HELICASE HRPB"/>
    <property type="match status" value="1"/>
</dbReference>
<accession>A0A7H0LGQ2</accession>
<dbReference type="Pfam" id="PF00271">
    <property type="entry name" value="Helicase_C"/>
    <property type="match status" value="1"/>
</dbReference>
<evidence type="ECO:0000259" key="7">
    <source>
        <dbReference type="PROSITE" id="PS51194"/>
    </source>
</evidence>
<dbReference type="CDD" id="cd17990">
    <property type="entry name" value="DEXHc_HrpB"/>
    <property type="match status" value="1"/>
</dbReference>
<dbReference type="Gene3D" id="3.40.50.300">
    <property type="entry name" value="P-loop containing nucleotide triphosphate hydrolases"/>
    <property type="match status" value="2"/>
</dbReference>
<evidence type="ECO:0000256" key="2">
    <source>
        <dbReference type="ARBA" id="ARBA00022801"/>
    </source>
</evidence>
<dbReference type="InterPro" id="IPR010225">
    <property type="entry name" value="HrpB"/>
</dbReference>
<dbReference type="InterPro" id="IPR013689">
    <property type="entry name" value="RNA_helicase_ATP-dep_HrpB_C"/>
</dbReference>
<dbReference type="GO" id="GO:0005524">
    <property type="term" value="F:ATP binding"/>
    <property type="evidence" value="ECO:0007669"/>
    <property type="project" value="UniProtKB-KW"/>
</dbReference>
<dbReference type="InterPro" id="IPR027417">
    <property type="entry name" value="P-loop_NTPase"/>
</dbReference>
<dbReference type="InterPro" id="IPR011545">
    <property type="entry name" value="DEAD/DEAH_box_helicase_dom"/>
</dbReference>
<keyword evidence="2" id="KW-0378">Hydrolase</keyword>
<dbReference type="Proteomes" id="UP000516148">
    <property type="component" value="Chromosome"/>
</dbReference>
<dbReference type="GO" id="GO:0016787">
    <property type="term" value="F:hydrolase activity"/>
    <property type="evidence" value="ECO:0007669"/>
    <property type="project" value="UniProtKB-KW"/>
</dbReference>
<dbReference type="CDD" id="cd18791">
    <property type="entry name" value="SF2_C_RHA"/>
    <property type="match status" value="1"/>
</dbReference>
<dbReference type="GO" id="GO:0004386">
    <property type="term" value="F:helicase activity"/>
    <property type="evidence" value="ECO:0007669"/>
    <property type="project" value="UniProtKB-KW"/>
</dbReference>
<feature type="compositionally biased region" description="Basic and acidic residues" evidence="5">
    <location>
        <begin position="809"/>
        <end position="819"/>
    </location>
</feature>
<dbReference type="NCBIfam" id="TIGR01970">
    <property type="entry name" value="DEAH_box_HrpB"/>
    <property type="match status" value="1"/>
</dbReference>
<evidence type="ECO:0000256" key="4">
    <source>
        <dbReference type="ARBA" id="ARBA00022840"/>
    </source>
</evidence>
<evidence type="ECO:0000256" key="1">
    <source>
        <dbReference type="ARBA" id="ARBA00022741"/>
    </source>
</evidence>
<dbReference type="Gene3D" id="1.20.120.1080">
    <property type="match status" value="1"/>
</dbReference>
<dbReference type="SMART" id="SM00847">
    <property type="entry name" value="HA2"/>
    <property type="match status" value="1"/>
</dbReference>
<evidence type="ECO:0000313" key="9">
    <source>
        <dbReference type="Proteomes" id="UP000516148"/>
    </source>
</evidence>
<feature type="region of interest" description="Disordered" evidence="5">
    <location>
        <begin position="792"/>
        <end position="819"/>
    </location>
</feature>
<keyword evidence="9" id="KW-1185">Reference proteome</keyword>